<dbReference type="EMBL" id="CAFBPM010000003">
    <property type="protein sequence ID" value="CAB5013586.1"/>
    <property type="molecule type" value="Genomic_DNA"/>
</dbReference>
<gene>
    <name evidence="2" type="ORF">UFOPK3164_00718</name>
    <name evidence="3" type="ORF">UFOPK3427_00598</name>
    <name evidence="4" type="ORF">UFOPK4112_00459</name>
</gene>
<evidence type="ECO:0000256" key="1">
    <source>
        <dbReference type="SAM" id="MobiDB-lite"/>
    </source>
</evidence>
<dbReference type="GO" id="GO:0016811">
    <property type="term" value="F:hydrolase activity, acting on carbon-nitrogen (but not peptide) bonds, in linear amides"/>
    <property type="evidence" value="ECO:0007669"/>
    <property type="project" value="TreeGrafter"/>
</dbReference>
<dbReference type="EMBL" id="CAFBLT010000001">
    <property type="protein sequence ID" value="CAB4867731.1"/>
    <property type="molecule type" value="Genomic_DNA"/>
</dbReference>
<feature type="region of interest" description="Disordered" evidence="1">
    <location>
        <begin position="69"/>
        <end position="90"/>
    </location>
</feature>
<dbReference type="PANTHER" id="PTHR12993">
    <property type="entry name" value="N-ACETYLGLUCOSAMINYL-PHOSPHATIDYLINOSITOL DE-N-ACETYLASE-RELATED"/>
    <property type="match status" value="1"/>
</dbReference>
<evidence type="ECO:0000313" key="2">
    <source>
        <dbReference type="EMBL" id="CAB4825471.1"/>
    </source>
</evidence>
<organism evidence="2">
    <name type="scientific">freshwater metagenome</name>
    <dbReference type="NCBI Taxonomy" id="449393"/>
    <lineage>
        <taxon>unclassified sequences</taxon>
        <taxon>metagenomes</taxon>
        <taxon>ecological metagenomes</taxon>
    </lineage>
</organism>
<dbReference type="InterPro" id="IPR003737">
    <property type="entry name" value="GlcNAc_PI_deacetylase-related"/>
</dbReference>
<dbReference type="PANTHER" id="PTHR12993:SF28">
    <property type="entry name" value="LMBE FAMILY PROTEIN"/>
    <property type="match status" value="1"/>
</dbReference>
<evidence type="ECO:0000313" key="3">
    <source>
        <dbReference type="EMBL" id="CAB4867731.1"/>
    </source>
</evidence>
<proteinExistence type="predicted"/>
<evidence type="ECO:0000313" key="4">
    <source>
        <dbReference type="EMBL" id="CAB5013586.1"/>
    </source>
</evidence>
<reference evidence="2" key="1">
    <citation type="submission" date="2020-05" db="EMBL/GenBank/DDBJ databases">
        <authorList>
            <person name="Chiriac C."/>
            <person name="Salcher M."/>
            <person name="Ghai R."/>
            <person name="Kavagutti S V."/>
        </authorList>
    </citation>
    <scope>NUCLEOTIDE SEQUENCE</scope>
</reference>
<dbReference type="SUPFAM" id="SSF102588">
    <property type="entry name" value="LmbE-like"/>
    <property type="match status" value="1"/>
</dbReference>
<sequence>MSKKKKSQAVAFGFAAKPAIVNPAKGVETVLVITAHPDDVDFGAAGTVAVMTKKGIDVVYCIVTNGDAGGSDRSTTREQRGELRRKEQTDAAKQVGVGAVIFLGHEDGKVVADLALRRDLSRVIRQVKPDRVICQSPELNLDRIYASHPDHLAAGQAAISAVYPDARNPFAFPELLEEGLEPHSVPEVWVMAMNNPTVAVDTTNVLDQKIAALRSHDSQIGDGEHIEELLTTWGRQIGKAAGLKKKRTAEAFRIVDTK</sequence>
<accession>A0A6J6ZY76</accession>
<protein>
    <submittedName>
        <fullName evidence="2">Unannotated protein</fullName>
    </submittedName>
</protein>
<dbReference type="Gene3D" id="3.40.50.10320">
    <property type="entry name" value="LmbE-like"/>
    <property type="match status" value="1"/>
</dbReference>
<feature type="compositionally biased region" description="Basic and acidic residues" evidence="1">
    <location>
        <begin position="74"/>
        <end position="90"/>
    </location>
</feature>
<dbReference type="InterPro" id="IPR024078">
    <property type="entry name" value="LmbE-like_dom_sf"/>
</dbReference>
<dbReference type="EMBL" id="CAFABE010000025">
    <property type="protein sequence ID" value="CAB4825471.1"/>
    <property type="molecule type" value="Genomic_DNA"/>
</dbReference>
<dbReference type="Pfam" id="PF02585">
    <property type="entry name" value="PIG-L"/>
    <property type="match status" value="1"/>
</dbReference>
<name>A0A6J6ZY76_9ZZZZ</name>
<dbReference type="AlphaFoldDB" id="A0A6J6ZY76"/>